<keyword evidence="3" id="KW-0732">Signal</keyword>
<feature type="compositionally biased region" description="Polar residues" evidence="2">
    <location>
        <begin position="64"/>
        <end position="79"/>
    </location>
</feature>
<evidence type="ECO:0000256" key="2">
    <source>
        <dbReference type="SAM" id="MobiDB-lite"/>
    </source>
</evidence>
<protein>
    <recommendedName>
        <fullName evidence="6">Chaperone of endosialidase</fullName>
    </recommendedName>
</protein>
<dbReference type="STRING" id="1038014.SAMN04487910_0202"/>
<proteinExistence type="predicted"/>
<reference evidence="4 5" key="1">
    <citation type="submission" date="2016-10" db="EMBL/GenBank/DDBJ databases">
        <authorList>
            <person name="de Groot N.N."/>
        </authorList>
    </citation>
    <scope>NUCLEOTIDE SEQUENCE [LARGE SCALE GENOMIC DNA]</scope>
    <source>
        <strain evidence="4 5">DSM 25232</strain>
    </source>
</reference>
<dbReference type="RefSeq" id="WP_091404281.1">
    <property type="nucleotide sequence ID" value="NZ_FOAB01000001.1"/>
</dbReference>
<evidence type="ECO:0008006" key="6">
    <source>
        <dbReference type="Google" id="ProtNLM"/>
    </source>
</evidence>
<dbReference type="OrthoDB" id="1163828at2"/>
<keyword evidence="1" id="KW-0175">Coiled coil</keyword>
<accession>A0A1H7FWZ5</accession>
<dbReference type="Proteomes" id="UP000198521">
    <property type="component" value="Unassembled WGS sequence"/>
</dbReference>
<dbReference type="AlphaFoldDB" id="A0A1H7FWZ5"/>
<feature type="signal peptide" evidence="3">
    <location>
        <begin position="1"/>
        <end position="21"/>
    </location>
</feature>
<feature type="chain" id="PRO_5011513885" description="Chaperone of endosialidase" evidence="3">
    <location>
        <begin position="22"/>
        <end position="463"/>
    </location>
</feature>
<dbReference type="EMBL" id="FOAB01000001">
    <property type="protein sequence ID" value="SEK30314.1"/>
    <property type="molecule type" value="Genomic_DNA"/>
</dbReference>
<feature type="coiled-coil region" evidence="1">
    <location>
        <begin position="433"/>
        <end position="463"/>
    </location>
</feature>
<feature type="region of interest" description="Disordered" evidence="2">
    <location>
        <begin position="24"/>
        <end position="79"/>
    </location>
</feature>
<gene>
    <name evidence="4" type="ORF">SAMN04487910_0202</name>
</gene>
<organism evidence="4 5">
    <name type="scientific">Aquimarina amphilecti</name>
    <dbReference type="NCBI Taxonomy" id="1038014"/>
    <lineage>
        <taxon>Bacteria</taxon>
        <taxon>Pseudomonadati</taxon>
        <taxon>Bacteroidota</taxon>
        <taxon>Flavobacteriia</taxon>
        <taxon>Flavobacteriales</taxon>
        <taxon>Flavobacteriaceae</taxon>
        <taxon>Aquimarina</taxon>
    </lineage>
</organism>
<evidence type="ECO:0000256" key="1">
    <source>
        <dbReference type="SAM" id="Coils"/>
    </source>
</evidence>
<evidence type="ECO:0000256" key="3">
    <source>
        <dbReference type="SAM" id="SignalP"/>
    </source>
</evidence>
<evidence type="ECO:0000313" key="4">
    <source>
        <dbReference type="EMBL" id="SEK30314.1"/>
    </source>
</evidence>
<sequence>MRVITTKLFVVFVFTSITIFAQNNTTNQGTNSGDQGNNNSFFGANSGRDNTSNNNSFFGANSGQTNTTGQSNVFIGRNSGRNNVEGSNNVFNGNSAGFNNATGNFNTFLGTFAGRENIDGRRNVFIGGNAGRNAVGSGNVFVGYRAGFNELNSNKLYVENTDSDIPLIYGDFTTDQLGVNTNSIPDGYNFAVGGNTKISNNISIDGNIGVGADSFDGVKAYVKHDVTTAPTYGTASLFSFASSSHTTGELSKVRGAWFLSLNNSTGILNESMGIDVGAGNESSGTGIVNNAYGINVDVQNGTGTVENGYGLFIKRVQANNSYGIYQQGETTQNYFAGNVSIGTTLDDPDYALTVKGKMHVQEVKVDLLGAIAPDYVFYKDYNLKTLEQVEAYINLEGHLPNIPSALEMEEEGVNLKEMNMKLLEKVEELTLYTIAQEKAIKEQKEVNQKLENRLERLEKLLLK</sequence>
<evidence type="ECO:0000313" key="5">
    <source>
        <dbReference type="Proteomes" id="UP000198521"/>
    </source>
</evidence>
<keyword evidence="5" id="KW-1185">Reference proteome</keyword>
<feature type="compositionally biased region" description="Low complexity" evidence="2">
    <location>
        <begin position="24"/>
        <end position="63"/>
    </location>
</feature>
<name>A0A1H7FWZ5_AQUAM</name>